<evidence type="ECO:0000313" key="3">
    <source>
        <dbReference type="Proteomes" id="UP000006180"/>
    </source>
</evidence>
<sequence>MICLDIEDWTNSGDSYSDRVFTPEETFERVRPYLAAFGVTRVARHTGLDKVGIPVWCAYTPNSRSIVVAQGKGLTDADARTSAVMEALERSVAGEPTVESFIDTAENLRAAARAFDPLNGLIGAGQDDIRPDDEIEWAGGVDLISGHDVFVPLEAVLLDRTRASRFWMSSDGLACGNILEEAMLHGLLERVERDAHVLWRVSGQEARHRACVTPESLDDPALDALVGRIRAAELELLLFDITSDTAIPCFLALLGPRGTTTASNLRFVEVTSGCGAHPSAVRAAIRAVTEVAQSRLTYIGGARDDVYAETYSRPLPDSTRRAFLATPRPVTTPIAPTGTRVEALLSHAISCVKKAGVRSVIAVPLSRDDLPFAVVKVLVPDLESPDGERARRFGPRALSKAISS</sequence>
<gene>
    <name evidence="2" type="ORF">USDA257_c45880</name>
</gene>
<dbReference type="RefSeq" id="WP_014765251.1">
    <property type="nucleotide sequence ID" value="NC_018000.1"/>
</dbReference>
<dbReference type="PROSITE" id="PS51664">
    <property type="entry name" value="YCAO"/>
    <property type="match status" value="1"/>
</dbReference>
<evidence type="ECO:0000259" key="1">
    <source>
        <dbReference type="PROSITE" id="PS51664"/>
    </source>
</evidence>
<dbReference type="EMBL" id="CP003563">
    <property type="protein sequence ID" value="AFL53126.1"/>
    <property type="molecule type" value="Genomic_DNA"/>
</dbReference>
<evidence type="ECO:0000313" key="2">
    <source>
        <dbReference type="EMBL" id="AFL53126.1"/>
    </source>
</evidence>
<dbReference type="KEGG" id="sfd:USDA257_c45880"/>
<dbReference type="NCBIfam" id="TIGR00702">
    <property type="entry name" value="YcaO-type kinase domain"/>
    <property type="match status" value="1"/>
</dbReference>
<dbReference type="Gene3D" id="3.30.160.660">
    <property type="match status" value="1"/>
</dbReference>
<dbReference type="Pfam" id="PF02624">
    <property type="entry name" value="YcaO"/>
    <property type="match status" value="1"/>
</dbReference>
<reference evidence="2 3" key="1">
    <citation type="journal article" date="2012" name="J. Bacteriol.">
        <title>Complete genome sequence of the broad-host-range strain Sinorhizobium fredii USDA257.</title>
        <authorList>
            <person name="Schuldes J."/>
            <person name="Rodriguez Orbegoso M."/>
            <person name="Schmeisser C."/>
            <person name="Krishnan H.B."/>
            <person name="Daniel R."/>
            <person name="Streit W.R."/>
        </authorList>
    </citation>
    <scope>NUCLEOTIDE SEQUENCE [LARGE SCALE GENOMIC DNA]</scope>
    <source>
        <strain evidence="2 3">USDA 257</strain>
    </source>
</reference>
<proteinExistence type="predicted"/>
<dbReference type="InterPro" id="IPR003776">
    <property type="entry name" value="YcaO-like_dom"/>
</dbReference>
<organism evidence="2 3">
    <name type="scientific">Sinorhizobium fredii (strain USDA 257)</name>
    <dbReference type="NCBI Taxonomy" id="1185652"/>
    <lineage>
        <taxon>Bacteria</taxon>
        <taxon>Pseudomonadati</taxon>
        <taxon>Pseudomonadota</taxon>
        <taxon>Alphaproteobacteria</taxon>
        <taxon>Hyphomicrobiales</taxon>
        <taxon>Rhizobiaceae</taxon>
        <taxon>Sinorhizobium/Ensifer group</taxon>
        <taxon>Sinorhizobium</taxon>
    </lineage>
</organism>
<protein>
    <submittedName>
        <fullName evidence="2">UPF0142 protein in tfuA 3'region</fullName>
    </submittedName>
</protein>
<dbReference type="PATRIC" id="fig|1185652.3.peg.4757"/>
<feature type="domain" description="YcaO" evidence="1">
    <location>
        <begin position="71"/>
        <end position="404"/>
    </location>
</feature>
<dbReference type="HOGENOM" id="CLU_056369_0_0_5"/>
<dbReference type="eggNOG" id="COG1944">
    <property type="taxonomic scope" value="Bacteria"/>
</dbReference>
<dbReference type="STRING" id="1185652.USDA257_c45880"/>
<dbReference type="PANTHER" id="PTHR37809">
    <property type="entry name" value="RIBOSOMAL PROTEIN S12 METHYLTHIOTRANSFERASE ACCESSORY FACTOR YCAO"/>
    <property type="match status" value="1"/>
</dbReference>
<dbReference type="Proteomes" id="UP000006180">
    <property type="component" value="Chromosome"/>
</dbReference>
<dbReference type="PANTHER" id="PTHR37809:SF1">
    <property type="entry name" value="RIBOSOMAL PROTEIN S12 METHYLTHIOTRANSFERASE ACCESSORY FACTOR YCAO"/>
    <property type="match status" value="1"/>
</dbReference>
<dbReference type="AlphaFoldDB" id="I3XB70"/>
<accession>I3XB70</accession>
<name>I3XB70_SINF2</name>